<evidence type="ECO:0000259" key="3">
    <source>
        <dbReference type="PROSITE" id="PS51253"/>
    </source>
</evidence>
<evidence type="ECO:0000256" key="2">
    <source>
        <dbReference type="SAM" id="MobiDB-lite"/>
    </source>
</evidence>
<name>A0A0D2BRZ0_9EURO</name>
<dbReference type="Gene3D" id="1.10.10.60">
    <property type="entry name" value="Homeodomain-like"/>
    <property type="match status" value="2"/>
</dbReference>
<dbReference type="InterPro" id="IPR009057">
    <property type="entry name" value="Homeodomain-like_sf"/>
</dbReference>
<dbReference type="PROSITE" id="PS51253">
    <property type="entry name" value="HTH_CENPB"/>
    <property type="match status" value="1"/>
</dbReference>
<dbReference type="AlphaFoldDB" id="A0A0D2BRZ0"/>
<protein>
    <recommendedName>
        <fullName evidence="3">HTH CENPB-type domain-containing protein</fullName>
    </recommendedName>
</protein>
<reference evidence="4 5" key="1">
    <citation type="submission" date="2015-01" db="EMBL/GenBank/DDBJ databases">
        <title>The Genome Sequence of Cladophialophora immunda CBS83496.</title>
        <authorList>
            <consortium name="The Broad Institute Genomics Platform"/>
            <person name="Cuomo C."/>
            <person name="de Hoog S."/>
            <person name="Gorbushina A."/>
            <person name="Stielow B."/>
            <person name="Teixiera M."/>
            <person name="Abouelleil A."/>
            <person name="Chapman S.B."/>
            <person name="Priest M."/>
            <person name="Young S.K."/>
            <person name="Wortman J."/>
            <person name="Nusbaum C."/>
            <person name="Birren B."/>
        </authorList>
    </citation>
    <scope>NUCLEOTIDE SEQUENCE [LARGE SCALE GENOMIC DNA]</scope>
    <source>
        <strain evidence="4 5">CBS 83496</strain>
    </source>
</reference>
<dbReference type="HOGENOM" id="CLU_021861_1_0_1"/>
<dbReference type="PANTHER" id="PTHR19303">
    <property type="entry name" value="TRANSPOSON"/>
    <property type="match status" value="1"/>
</dbReference>
<proteinExistence type="predicted"/>
<accession>A0A0D2BRZ0</accession>
<evidence type="ECO:0000313" key="5">
    <source>
        <dbReference type="Proteomes" id="UP000054466"/>
    </source>
</evidence>
<dbReference type="SUPFAM" id="SSF46689">
    <property type="entry name" value="Homeodomain-like"/>
    <property type="match status" value="2"/>
</dbReference>
<dbReference type="EMBL" id="KN847151">
    <property type="protein sequence ID" value="KIW21828.1"/>
    <property type="molecule type" value="Genomic_DNA"/>
</dbReference>
<dbReference type="GO" id="GO:0003677">
    <property type="term" value="F:DNA binding"/>
    <property type="evidence" value="ECO:0007669"/>
    <property type="project" value="UniProtKB-KW"/>
</dbReference>
<keyword evidence="1" id="KW-0238">DNA-binding</keyword>
<dbReference type="PANTHER" id="PTHR19303:SF70">
    <property type="entry name" value="HTH CENPB-TYPE DOMAIN-CONTAINING PROTEIN"/>
    <property type="match status" value="1"/>
</dbReference>
<feature type="region of interest" description="Disordered" evidence="2">
    <location>
        <begin position="273"/>
        <end position="373"/>
    </location>
</feature>
<dbReference type="GO" id="GO:0005634">
    <property type="term" value="C:nucleus"/>
    <property type="evidence" value="ECO:0007669"/>
    <property type="project" value="TreeGrafter"/>
</dbReference>
<organism evidence="4 5">
    <name type="scientific">Cladophialophora immunda</name>
    <dbReference type="NCBI Taxonomy" id="569365"/>
    <lineage>
        <taxon>Eukaryota</taxon>
        <taxon>Fungi</taxon>
        <taxon>Dikarya</taxon>
        <taxon>Ascomycota</taxon>
        <taxon>Pezizomycotina</taxon>
        <taxon>Eurotiomycetes</taxon>
        <taxon>Chaetothyriomycetidae</taxon>
        <taxon>Chaetothyriales</taxon>
        <taxon>Herpotrichiellaceae</taxon>
        <taxon>Cladophialophora</taxon>
    </lineage>
</organism>
<sequence>MQEYPQLQYCYHHTTPTLVEPDHAVQRLSPFPSPSAAVWAAHNNTLWPSMLAGQPQDPYTPILPAPPGSTPVFAGSKSDMIPTSAGTNTSRRKLTDEERRQMCIEAEQHPEKKQSEIGAKFNVERSTVSKILGQRDKYMNPQTNGDRVSRVSPIKTSKAKSPDIEKTLTNWVKNRQENGLSVTDEDLQNQAHLYSCRKSGQATTLNTDWLEEFKGKTGLIDPKVNPNATLVNPSSISPSQTALDGSPTSSNGLVSPPMSTIEEHTQGSTVKIETHTDPFGVGDRQLTPETQRVGTSRIEGADDAFGTSYRPSSQTYSHAPGLRTGSHPSSHPRQMGQRHKSDPNIDSLAGVPLSPMQPPPLPRPVDTSPVNSTASPAEEDIIRALHAVKELLERNPTMAEPNDYVVIGKLMQIVKTLYPTRAPPPGGMHPIDIIDSPRISKKRAILDIST</sequence>
<keyword evidence="5" id="KW-1185">Reference proteome</keyword>
<dbReference type="Pfam" id="PF03221">
    <property type="entry name" value="HTH_Tnp_Tc5"/>
    <property type="match status" value="1"/>
</dbReference>
<dbReference type="Proteomes" id="UP000054466">
    <property type="component" value="Unassembled WGS sequence"/>
</dbReference>
<dbReference type="OrthoDB" id="9909311at2759"/>
<feature type="compositionally biased region" description="Polar residues" evidence="2">
    <location>
        <begin position="226"/>
        <end position="253"/>
    </location>
</feature>
<evidence type="ECO:0000313" key="4">
    <source>
        <dbReference type="EMBL" id="KIW21828.1"/>
    </source>
</evidence>
<dbReference type="RefSeq" id="XP_016242044.1">
    <property type="nucleotide sequence ID" value="XM_016400310.1"/>
</dbReference>
<dbReference type="GeneID" id="27351942"/>
<dbReference type="InterPro" id="IPR050863">
    <property type="entry name" value="CenT-Element_Derived"/>
</dbReference>
<feature type="domain" description="HTH CENPB-type" evidence="3">
    <location>
        <begin position="152"/>
        <end position="223"/>
    </location>
</feature>
<feature type="region of interest" description="Disordered" evidence="2">
    <location>
        <begin position="224"/>
        <end position="255"/>
    </location>
</feature>
<evidence type="ECO:0000256" key="1">
    <source>
        <dbReference type="ARBA" id="ARBA00023125"/>
    </source>
</evidence>
<dbReference type="STRING" id="569365.A0A0D2BRZ0"/>
<dbReference type="InterPro" id="IPR006600">
    <property type="entry name" value="HTH_CenpB_DNA-bd_dom"/>
</dbReference>
<gene>
    <name evidence="4" type="ORF">PV07_12748</name>
</gene>
<dbReference type="VEuPathDB" id="FungiDB:PV07_12748"/>